<accession>A0A0A0L5J7</accession>
<gene>
    <name evidence="1" type="ORF">Csa_3G173000</name>
</gene>
<dbReference type="EMBL" id="CM002924">
    <property type="protein sequence ID" value="KGN57245.1"/>
    <property type="molecule type" value="Genomic_DNA"/>
</dbReference>
<sequence>MGSLLALAHNFERSYRSPNSRRRPLAQSSKPCPFAIATSNFRLNLHSHFFFLFSIEHATISNSIYAGFSGPIFSE</sequence>
<dbReference type="Proteomes" id="UP000029981">
    <property type="component" value="Chromosome 3"/>
</dbReference>
<organism evidence="1 2">
    <name type="scientific">Cucumis sativus</name>
    <name type="common">Cucumber</name>
    <dbReference type="NCBI Taxonomy" id="3659"/>
    <lineage>
        <taxon>Eukaryota</taxon>
        <taxon>Viridiplantae</taxon>
        <taxon>Streptophyta</taxon>
        <taxon>Embryophyta</taxon>
        <taxon>Tracheophyta</taxon>
        <taxon>Spermatophyta</taxon>
        <taxon>Magnoliopsida</taxon>
        <taxon>eudicotyledons</taxon>
        <taxon>Gunneridae</taxon>
        <taxon>Pentapetalae</taxon>
        <taxon>rosids</taxon>
        <taxon>fabids</taxon>
        <taxon>Cucurbitales</taxon>
        <taxon>Cucurbitaceae</taxon>
        <taxon>Benincaseae</taxon>
        <taxon>Cucumis</taxon>
    </lineage>
</organism>
<dbReference type="AlphaFoldDB" id="A0A0A0L5J7"/>
<reference evidence="1 2" key="3">
    <citation type="journal article" date="2010" name="BMC Genomics">
        <title>Transcriptome sequencing and comparative analysis of cucumber flowers with different sex types.</title>
        <authorList>
            <person name="Guo S."/>
            <person name="Zheng Y."/>
            <person name="Joung J.G."/>
            <person name="Liu S."/>
            <person name="Zhang Z."/>
            <person name="Crasta O.R."/>
            <person name="Sobral B.W."/>
            <person name="Xu Y."/>
            <person name="Huang S."/>
            <person name="Fei Z."/>
        </authorList>
    </citation>
    <scope>NUCLEOTIDE SEQUENCE [LARGE SCALE GENOMIC DNA]</scope>
    <source>
        <strain evidence="2">cv. 9930</strain>
    </source>
</reference>
<proteinExistence type="predicted"/>
<dbReference type="Gramene" id="KGN57245">
    <property type="protein sequence ID" value="KGN57245"/>
    <property type="gene ID" value="Csa_3G173000"/>
</dbReference>
<reference evidence="1 2" key="4">
    <citation type="journal article" date="2011" name="BMC Genomics">
        <title>RNA-Seq improves annotation of protein-coding genes in the cucumber genome.</title>
        <authorList>
            <person name="Li Z."/>
            <person name="Zhang Z."/>
            <person name="Yan P."/>
            <person name="Huang S."/>
            <person name="Fei Z."/>
            <person name="Lin K."/>
        </authorList>
    </citation>
    <scope>NUCLEOTIDE SEQUENCE [LARGE SCALE GENOMIC DNA]</scope>
    <source>
        <strain evidence="2">cv. 9930</strain>
    </source>
</reference>
<evidence type="ECO:0000313" key="1">
    <source>
        <dbReference type="EMBL" id="KGN57245.1"/>
    </source>
</evidence>
<keyword evidence="2" id="KW-1185">Reference proteome</keyword>
<reference evidence="1 2" key="1">
    <citation type="journal article" date="2009" name="Nat. Genet.">
        <title>The genome of the cucumber, Cucumis sativus L.</title>
        <authorList>
            <person name="Huang S."/>
            <person name="Li R."/>
            <person name="Zhang Z."/>
            <person name="Li L."/>
            <person name="Gu X."/>
            <person name="Fan W."/>
            <person name="Lucas W.J."/>
            <person name="Wang X."/>
            <person name="Xie B."/>
            <person name="Ni P."/>
            <person name="Ren Y."/>
            <person name="Zhu H."/>
            <person name="Li J."/>
            <person name="Lin K."/>
            <person name="Jin W."/>
            <person name="Fei Z."/>
            <person name="Li G."/>
            <person name="Staub J."/>
            <person name="Kilian A."/>
            <person name="van der Vossen E.A."/>
            <person name="Wu Y."/>
            <person name="Guo J."/>
            <person name="He J."/>
            <person name="Jia Z."/>
            <person name="Ren Y."/>
            <person name="Tian G."/>
            <person name="Lu Y."/>
            <person name="Ruan J."/>
            <person name="Qian W."/>
            <person name="Wang M."/>
            <person name="Huang Q."/>
            <person name="Li B."/>
            <person name="Xuan Z."/>
            <person name="Cao J."/>
            <person name="Asan"/>
            <person name="Wu Z."/>
            <person name="Zhang J."/>
            <person name="Cai Q."/>
            <person name="Bai Y."/>
            <person name="Zhao B."/>
            <person name="Han Y."/>
            <person name="Li Y."/>
            <person name="Li X."/>
            <person name="Wang S."/>
            <person name="Shi Q."/>
            <person name="Liu S."/>
            <person name="Cho W.K."/>
            <person name="Kim J.Y."/>
            <person name="Xu Y."/>
            <person name="Heller-Uszynska K."/>
            <person name="Miao H."/>
            <person name="Cheng Z."/>
            <person name="Zhang S."/>
            <person name="Wu J."/>
            <person name="Yang Y."/>
            <person name="Kang H."/>
            <person name="Li M."/>
            <person name="Liang H."/>
            <person name="Ren X."/>
            <person name="Shi Z."/>
            <person name="Wen M."/>
            <person name="Jian M."/>
            <person name="Yang H."/>
            <person name="Zhang G."/>
            <person name="Yang Z."/>
            <person name="Chen R."/>
            <person name="Liu S."/>
            <person name="Li J."/>
            <person name="Ma L."/>
            <person name="Liu H."/>
            <person name="Zhou Y."/>
            <person name="Zhao J."/>
            <person name="Fang X."/>
            <person name="Li G."/>
            <person name="Fang L."/>
            <person name="Li Y."/>
            <person name="Liu D."/>
            <person name="Zheng H."/>
            <person name="Zhang Y."/>
            <person name="Qin N."/>
            <person name="Li Z."/>
            <person name="Yang G."/>
            <person name="Yang S."/>
            <person name="Bolund L."/>
            <person name="Kristiansen K."/>
            <person name="Zheng H."/>
            <person name="Li S."/>
            <person name="Zhang X."/>
            <person name="Yang H."/>
            <person name="Wang J."/>
            <person name="Sun R."/>
            <person name="Zhang B."/>
            <person name="Jiang S."/>
            <person name="Wang J."/>
            <person name="Du Y."/>
            <person name="Li S."/>
        </authorList>
    </citation>
    <scope>NUCLEOTIDE SEQUENCE [LARGE SCALE GENOMIC DNA]</scope>
    <source>
        <strain evidence="2">cv. 9930</strain>
    </source>
</reference>
<name>A0A0A0L5J7_CUCSA</name>
<reference evidence="1 2" key="2">
    <citation type="journal article" date="2009" name="PLoS ONE">
        <title>An integrated genetic and cytogenetic map of the cucumber genome.</title>
        <authorList>
            <person name="Ren Y."/>
            <person name="Zhang Z."/>
            <person name="Liu J."/>
            <person name="Staub J.E."/>
            <person name="Han Y."/>
            <person name="Cheng Z."/>
            <person name="Li X."/>
            <person name="Lu J."/>
            <person name="Miao H."/>
            <person name="Kang H."/>
            <person name="Xie B."/>
            <person name="Gu X."/>
            <person name="Wang X."/>
            <person name="Du Y."/>
            <person name="Jin W."/>
            <person name="Huang S."/>
        </authorList>
    </citation>
    <scope>NUCLEOTIDE SEQUENCE [LARGE SCALE GENOMIC DNA]</scope>
    <source>
        <strain evidence="2">cv. 9930</strain>
    </source>
</reference>
<evidence type="ECO:0000313" key="2">
    <source>
        <dbReference type="Proteomes" id="UP000029981"/>
    </source>
</evidence>
<protein>
    <submittedName>
        <fullName evidence="1">Uncharacterized protein</fullName>
    </submittedName>
</protein>